<gene>
    <name evidence="2" type="ORF">LTR97_005316</name>
</gene>
<evidence type="ECO:0000256" key="1">
    <source>
        <dbReference type="SAM" id="MobiDB-lite"/>
    </source>
</evidence>
<evidence type="ECO:0008006" key="4">
    <source>
        <dbReference type="Google" id="ProtNLM"/>
    </source>
</evidence>
<organism evidence="2 3">
    <name type="scientific">Elasticomyces elasticus</name>
    <dbReference type="NCBI Taxonomy" id="574655"/>
    <lineage>
        <taxon>Eukaryota</taxon>
        <taxon>Fungi</taxon>
        <taxon>Dikarya</taxon>
        <taxon>Ascomycota</taxon>
        <taxon>Pezizomycotina</taxon>
        <taxon>Dothideomycetes</taxon>
        <taxon>Dothideomycetidae</taxon>
        <taxon>Mycosphaerellales</taxon>
        <taxon>Teratosphaeriaceae</taxon>
        <taxon>Elasticomyces</taxon>
    </lineage>
</organism>
<feature type="compositionally biased region" description="Polar residues" evidence="1">
    <location>
        <begin position="46"/>
        <end position="55"/>
    </location>
</feature>
<protein>
    <recommendedName>
        <fullName evidence="4">Transcription factor domain-containing protein</fullName>
    </recommendedName>
</protein>
<sequence length="550" mass="60821">MLRSQDFRAPAAASRSYPPQSNASGESALALRQGSPRDRRGLVTLRSITIKNQQRLGLERETSTTPSTASSTDSSSDSPRSQSAEHINSLSVHRPTCDQDRFCLELTAHQDFIKGEKGTLERWYGTLPVRIGHEPCLDLACLAYLTAAHYRAGTRNVTLRTCYTASTKAIVALQARLKAPAPDGVVDSVLQTVALLAFFEASKAKHNLLQPAHLEGLVTLLASRSTNVYPASDISRSIVNYFAFDAMTLSLVKGSRSPLEWLDRSYYECPIPGRSSLDLLTRLGALRIELCIRIPRLVALLRSLKVADNKRAPLLNAKELYAGALSLAKELYRVRDNAAEWALLGRMPVSGSTQLLSVHSTQQFVPFDTPLVWESALMYWHARFCIIRLCLELAGNTRSALRAWNYDMIPTCDDNVVWRSALESELVRLGSHLLMGANVGQQRREKRDRLRAQSMISIWGAITDMPHLAASDGTVGSQALQDWLLERTVRALNAPELFFTDTDMDQAADMLVGGPNAGTYAQLYAKGTRATIQLRQVRISDTVIHVTCPE</sequence>
<dbReference type="EMBL" id="JAVRQU010000007">
    <property type="protein sequence ID" value="KAK5700799.1"/>
    <property type="molecule type" value="Genomic_DNA"/>
</dbReference>
<comment type="caution">
    <text evidence="2">The sequence shown here is derived from an EMBL/GenBank/DDBJ whole genome shotgun (WGS) entry which is preliminary data.</text>
</comment>
<evidence type="ECO:0000313" key="2">
    <source>
        <dbReference type="EMBL" id="KAK5700799.1"/>
    </source>
</evidence>
<dbReference type="AlphaFoldDB" id="A0AAN7ZNT7"/>
<accession>A0AAN7ZNT7</accession>
<feature type="region of interest" description="Disordered" evidence="1">
    <location>
        <begin position="1"/>
        <end position="90"/>
    </location>
</feature>
<reference evidence="2" key="1">
    <citation type="submission" date="2023-08" db="EMBL/GenBank/DDBJ databases">
        <title>Black Yeasts Isolated from many extreme environments.</title>
        <authorList>
            <person name="Coleine C."/>
            <person name="Stajich J.E."/>
            <person name="Selbmann L."/>
        </authorList>
    </citation>
    <scope>NUCLEOTIDE SEQUENCE</scope>
    <source>
        <strain evidence="2">CCFEE 5810</strain>
    </source>
</reference>
<dbReference type="Proteomes" id="UP001310594">
    <property type="component" value="Unassembled WGS sequence"/>
</dbReference>
<name>A0AAN7ZNT7_9PEZI</name>
<evidence type="ECO:0000313" key="3">
    <source>
        <dbReference type="Proteomes" id="UP001310594"/>
    </source>
</evidence>
<feature type="compositionally biased region" description="Low complexity" evidence="1">
    <location>
        <begin position="63"/>
        <end position="84"/>
    </location>
</feature>
<proteinExistence type="predicted"/>
<feature type="compositionally biased region" description="Low complexity" evidence="1">
    <location>
        <begin position="8"/>
        <end position="19"/>
    </location>
</feature>